<feature type="non-terminal residue" evidence="2">
    <location>
        <position position="139"/>
    </location>
</feature>
<accession>A0A8T1U1A7</accession>
<name>A0A8T1U1A7_9STRA</name>
<dbReference type="InterPro" id="IPR048324">
    <property type="entry name" value="ZSWIM1-3_RNaseH-like"/>
</dbReference>
<dbReference type="Proteomes" id="UP000688947">
    <property type="component" value="Unassembled WGS sequence"/>
</dbReference>
<organism evidence="2 3">
    <name type="scientific">Phytophthora cactorum</name>
    <dbReference type="NCBI Taxonomy" id="29920"/>
    <lineage>
        <taxon>Eukaryota</taxon>
        <taxon>Sar</taxon>
        <taxon>Stramenopiles</taxon>
        <taxon>Oomycota</taxon>
        <taxon>Peronosporomycetes</taxon>
        <taxon>Peronosporales</taxon>
        <taxon>Peronosporaceae</taxon>
        <taxon>Phytophthora</taxon>
    </lineage>
</organism>
<dbReference type="PANTHER" id="PTHR31569:SF4">
    <property type="entry name" value="SWIM-TYPE DOMAIN-CONTAINING PROTEIN"/>
    <property type="match status" value="1"/>
</dbReference>
<gene>
    <name evidence="2" type="ORF">JG687_00013657</name>
</gene>
<proteinExistence type="predicted"/>
<comment type="caution">
    <text evidence="2">The sequence shown here is derived from an EMBL/GenBank/DDBJ whole genome shotgun (WGS) entry which is preliminary data.</text>
</comment>
<dbReference type="OrthoDB" id="128308at2759"/>
<evidence type="ECO:0000313" key="3">
    <source>
        <dbReference type="Proteomes" id="UP000688947"/>
    </source>
</evidence>
<dbReference type="PANTHER" id="PTHR31569">
    <property type="entry name" value="SWIM-TYPE DOMAIN-CONTAINING PROTEIN"/>
    <property type="match status" value="1"/>
</dbReference>
<dbReference type="Pfam" id="PF21056">
    <property type="entry name" value="ZSWIM1-3_RNaseH-like"/>
    <property type="match status" value="1"/>
</dbReference>
<dbReference type="AlphaFoldDB" id="A0A8T1U1A7"/>
<evidence type="ECO:0000259" key="1">
    <source>
        <dbReference type="Pfam" id="PF21056"/>
    </source>
</evidence>
<feature type="domain" description="ZSWIM1/3 RNaseH-like" evidence="1">
    <location>
        <begin position="21"/>
        <end position="136"/>
    </location>
</feature>
<protein>
    <recommendedName>
        <fullName evidence="1">ZSWIM1/3 RNaseH-like domain-containing protein</fullName>
    </recommendedName>
</protein>
<sequence length="139" mass="15835">CCPCDSRGVKSDATRTDYVLREFVDKEPGNSASIIKEEESQMFHVAVFQSARMKRLFGAFLEVVLVDTTHGNNANQSKLFSNAVTDLFGKGQYVMHALVKAETKENLRLAIDCFENWNPPWTKIKVFMTDEAFHEMMSF</sequence>
<dbReference type="InterPro" id="IPR052579">
    <property type="entry name" value="Zinc_finger_SWIM"/>
</dbReference>
<dbReference type="VEuPathDB" id="FungiDB:PC110_g19798"/>
<evidence type="ECO:0000313" key="2">
    <source>
        <dbReference type="EMBL" id="KAG6951365.1"/>
    </source>
</evidence>
<dbReference type="EMBL" id="JAENGZ010001022">
    <property type="protein sequence ID" value="KAG6951365.1"/>
    <property type="molecule type" value="Genomic_DNA"/>
</dbReference>
<reference evidence="2" key="1">
    <citation type="submission" date="2021-01" db="EMBL/GenBank/DDBJ databases">
        <title>Phytophthora aleatoria, a newly-described species from Pinus radiata is distinct from Phytophthora cactorum isolates based on comparative genomics.</title>
        <authorList>
            <person name="Mcdougal R."/>
            <person name="Panda P."/>
            <person name="Williams N."/>
            <person name="Studholme D.J."/>
        </authorList>
    </citation>
    <scope>NUCLEOTIDE SEQUENCE</scope>
    <source>
        <strain evidence="2">NZFS 3830</strain>
    </source>
</reference>